<reference evidence="1" key="2">
    <citation type="submission" date="2023-04" db="EMBL/GenBank/DDBJ databases">
        <authorList>
            <person name="Bu L."/>
            <person name="Lu L."/>
            <person name="Laidemitt M.R."/>
            <person name="Zhang S.M."/>
            <person name="Mutuku M."/>
            <person name="Mkoji G."/>
            <person name="Steinauer M."/>
            <person name="Loker E.S."/>
        </authorList>
    </citation>
    <scope>NUCLEOTIDE SEQUENCE</scope>
    <source>
        <strain evidence="1">KasaAsao</strain>
        <tissue evidence="1">Whole Snail</tissue>
    </source>
</reference>
<dbReference type="EMBL" id="JASAOG010000023">
    <property type="protein sequence ID" value="KAK0062902.1"/>
    <property type="molecule type" value="Genomic_DNA"/>
</dbReference>
<evidence type="ECO:0000313" key="1">
    <source>
        <dbReference type="EMBL" id="KAK0062902.1"/>
    </source>
</evidence>
<organism evidence="1 2">
    <name type="scientific">Biomphalaria pfeifferi</name>
    <name type="common">Bloodfluke planorb</name>
    <name type="synonym">Freshwater snail</name>
    <dbReference type="NCBI Taxonomy" id="112525"/>
    <lineage>
        <taxon>Eukaryota</taxon>
        <taxon>Metazoa</taxon>
        <taxon>Spiralia</taxon>
        <taxon>Lophotrochozoa</taxon>
        <taxon>Mollusca</taxon>
        <taxon>Gastropoda</taxon>
        <taxon>Heterobranchia</taxon>
        <taxon>Euthyneura</taxon>
        <taxon>Panpulmonata</taxon>
        <taxon>Hygrophila</taxon>
        <taxon>Lymnaeoidea</taxon>
        <taxon>Planorbidae</taxon>
        <taxon>Biomphalaria</taxon>
    </lineage>
</organism>
<comment type="caution">
    <text evidence="1">The sequence shown here is derived from an EMBL/GenBank/DDBJ whole genome shotgun (WGS) entry which is preliminary data.</text>
</comment>
<gene>
    <name evidence="1" type="ORF">Bpfe_007622</name>
</gene>
<protein>
    <submittedName>
        <fullName evidence="1">Uncharacterized protein</fullName>
    </submittedName>
</protein>
<evidence type="ECO:0000313" key="2">
    <source>
        <dbReference type="Proteomes" id="UP001233172"/>
    </source>
</evidence>
<dbReference type="AlphaFoldDB" id="A0AAD8BZE9"/>
<keyword evidence="2" id="KW-1185">Reference proteome</keyword>
<proteinExistence type="predicted"/>
<reference evidence="1" key="1">
    <citation type="journal article" date="2023" name="PLoS Negl. Trop. Dis.">
        <title>A genome sequence for Biomphalaria pfeifferi, the major vector snail for the human-infecting parasite Schistosoma mansoni.</title>
        <authorList>
            <person name="Bu L."/>
            <person name="Lu L."/>
            <person name="Laidemitt M.R."/>
            <person name="Zhang S.M."/>
            <person name="Mutuku M."/>
            <person name="Mkoji G."/>
            <person name="Steinauer M."/>
            <person name="Loker E.S."/>
        </authorList>
    </citation>
    <scope>NUCLEOTIDE SEQUENCE</scope>
    <source>
        <strain evidence="1">KasaAsao</strain>
    </source>
</reference>
<sequence length="63" mass="7463">MCIAGIKIAVMKKRKTKRKIVWYWKNLAQHSCRHARLIYRQVIGKRVLDTLCPVVRSVDEKPE</sequence>
<feature type="non-terminal residue" evidence="1">
    <location>
        <position position="63"/>
    </location>
</feature>
<dbReference type="Proteomes" id="UP001233172">
    <property type="component" value="Unassembled WGS sequence"/>
</dbReference>
<accession>A0AAD8BZE9</accession>
<name>A0AAD8BZE9_BIOPF</name>